<dbReference type="Proteomes" id="UP000053424">
    <property type="component" value="Unassembled WGS sequence"/>
</dbReference>
<name>A0A0C2XRK0_HEBCY</name>
<dbReference type="GO" id="GO:0008318">
    <property type="term" value="F:protein prenyltransferase activity"/>
    <property type="evidence" value="ECO:0007669"/>
    <property type="project" value="InterPro"/>
</dbReference>
<evidence type="ECO:0000256" key="1">
    <source>
        <dbReference type="ARBA" id="ARBA00006734"/>
    </source>
</evidence>
<dbReference type="SUPFAM" id="SSF48439">
    <property type="entry name" value="Protein prenylyltransferase"/>
    <property type="match status" value="1"/>
</dbReference>
<dbReference type="Gene3D" id="1.25.40.120">
    <property type="entry name" value="Protein prenylyltransferase"/>
    <property type="match status" value="1"/>
</dbReference>
<evidence type="ECO:0000256" key="3">
    <source>
        <dbReference type="ARBA" id="ARBA00022679"/>
    </source>
</evidence>
<keyword evidence="6" id="KW-1185">Reference proteome</keyword>
<dbReference type="EMBL" id="KN831783">
    <property type="protein sequence ID" value="KIM40273.1"/>
    <property type="molecule type" value="Genomic_DNA"/>
</dbReference>
<evidence type="ECO:0000313" key="6">
    <source>
        <dbReference type="Proteomes" id="UP000053424"/>
    </source>
</evidence>
<evidence type="ECO:0000256" key="2">
    <source>
        <dbReference type="ARBA" id="ARBA00022602"/>
    </source>
</evidence>
<dbReference type="PANTHER" id="PTHR11129">
    <property type="entry name" value="PROTEIN FARNESYLTRANSFERASE ALPHA SUBUNIT/RAB GERANYLGERANYL TRANSFERASE ALPHA SUBUNIT"/>
    <property type="match status" value="1"/>
</dbReference>
<accession>A0A0C2XRK0</accession>
<protein>
    <recommendedName>
        <fullName evidence="7">Protein prenyltransferase alpha subunit repeat-containing protein 1</fullName>
    </recommendedName>
</protein>
<dbReference type="InterPro" id="IPR002088">
    <property type="entry name" value="Prenyl_trans_a"/>
</dbReference>
<evidence type="ECO:0008006" key="7">
    <source>
        <dbReference type="Google" id="ProtNLM"/>
    </source>
</evidence>
<dbReference type="PANTHER" id="PTHR11129:SF3">
    <property type="entry name" value="PROTEIN PRENYLTRANSFERASE ALPHA SUBUNIT REPEAT-CONTAINING PROTEIN 1"/>
    <property type="match status" value="1"/>
</dbReference>
<dbReference type="GO" id="GO:0005737">
    <property type="term" value="C:cytoplasm"/>
    <property type="evidence" value="ECO:0007669"/>
    <property type="project" value="TreeGrafter"/>
</dbReference>
<evidence type="ECO:0000256" key="4">
    <source>
        <dbReference type="ARBA" id="ARBA00022737"/>
    </source>
</evidence>
<dbReference type="Pfam" id="PF01239">
    <property type="entry name" value="PPTA"/>
    <property type="match status" value="1"/>
</dbReference>
<keyword evidence="3" id="KW-0808">Transferase</keyword>
<dbReference type="AlphaFoldDB" id="A0A0C2XRK0"/>
<keyword evidence="4" id="KW-0677">Repeat</keyword>
<keyword evidence="2" id="KW-0637">Prenyltransferase</keyword>
<comment type="similarity">
    <text evidence="1">Belongs to the protein prenyltransferase subunit alpha family.</text>
</comment>
<sequence length="357" mass="40466">MRPRLSIDWVLFPRTSIEILPGGLKEWESTEVPSGTPSPSQDFPFLLVEGNLGIPKKILCALYLAATSIPWRRSSNISEIFATTSCILLLNPAHQTALNSRKQLIRDGHLNPEKELIFTELLLRGSKECAKQSIIWDHRRWCFKELYGIMGPKPSTVPPCAEHWSTAEEMQTFPKIPPAIIQHELNIIQHTCQTYPRNYHAWAHWHFIIDACLASVYFHSSTADSDEPEPLAGSWPDFLDVIIAECTRLRGWVEHNVSDYSAMHQLCQIQNLIEQLLHSGVLVPDSAKNLTSLALVDQSISLVTTFPSHESLWMYLRISLAIIPAASRTATLEQIKENDAFITSPIVRWPVNWFAKV</sequence>
<reference evidence="5 6" key="1">
    <citation type="submission" date="2014-04" db="EMBL/GenBank/DDBJ databases">
        <authorList>
            <consortium name="DOE Joint Genome Institute"/>
            <person name="Kuo A."/>
            <person name="Gay G."/>
            <person name="Dore J."/>
            <person name="Kohler A."/>
            <person name="Nagy L.G."/>
            <person name="Floudas D."/>
            <person name="Copeland A."/>
            <person name="Barry K.W."/>
            <person name="Cichocki N."/>
            <person name="Veneault-Fourrey C."/>
            <person name="LaButti K."/>
            <person name="Lindquist E.A."/>
            <person name="Lipzen A."/>
            <person name="Lundell T."/>
            <person name="Morin E."/>
            <person name="Murat C."/>
            <person name="Sun H."/>
            <person name="Tunlid A."/>
            <person name="Henrissat B."/>
            <person name="Grigoriev I.V."/>
            <person name="Hibbett D.S."/>
            <person name="Martin F."/>
            <person name="Nordberg H.P."/>
            <person name="Cantor M.N."/>
            <person name="Hua S.X."/>
        </authorList>
    </citation>
    <scope>NUCLEOTIDE SEQUENCE [LARGE SCALE GENOMIC DNA]</scope>
    <source>
        <strain evidence="6">h7</strain>
    </source>
</reference>
<dbReference type="HOGENOM" id="CLU_066043_0_0_1"/>
<reference evidence="6" key="2">
    <citation type="submission" date="2015-01" db="EMBL/GenBank/DDBJ databases">
        <title>Evolutionary Origins and Diversification of the Mycorrhizal Mutualists.</title>
        <authorList>
            <consortium name="DOE Joint Genome Institute"/>
            <consortium name="Mycorrhizal Genomics Consortium"/>
            <person name="Kohler A."/>
            <person name="Kuo A."/>
            <person name="Nagy L.G."/>
            <person name="Floudas D."/>
            <person name="Copeland A."/>
            <person name="Barry K.W."/>
            <person name="Cichocki N."/>
            <person name="Veneault-Fourrey C."/>
            <person name="LaButti K."/>
            <person name="Lindquist E.A."/>
            <person name="Lipzen A."/>
            <person name="Lundell T."/>
            <person name="Morin E."/>
            <person name="Murat C."/>
            <person name="Riley R."/>
            <person name="Ohm R."/>
            <person name="Sun H."/>
            <person name="Tunlid A."/>
            <person name="Henrissat B."/>
            <person name="Grigoriev I.V."/>
            <person name="Hibbett D.S."/>
            <person name="Martin F."/>
        </authorList>
    </citation>
    <scope>NUCLEOTIDE SEQUENCE [LARGE SCALE GENOMIC DNA]</scope>
    <source>
        <strain evidence="6">h7</strain>
    </source>
</reference>
<organism evidence="5 6">
    <name type="scientific">Hebeloma cylindrosporum</name>
    <dbReference type="NCBI Taxonomy" id="76867"/>
    <lineage>
        <taxon>Eukaryota</taxon>
        <taxon>Fungi</taxon>
        <taxon>Dikarya</taxon>
        <taxon>Basidiomycota</taxon>
        <taxon>Agaricomycotina</taxon>
        <taxon>Agaricomycetes</taxon>
        <taxon>Agaricomycetidae</taxon>
        <taxon>Agaricales</taxon>
        <taxon>Agaricineae</taxon>
        <taxon>Hymenogastraceae</taxon>
        <taxon>Hebeloma</taxon>
    </lineage>
</organism>
<evidence type="ECO:0000313" key="5">
    <source>
        <dbReference type="EMBL" id="KIM40273.1"/>
    </source>
</evidence>
<proteinExistence type="inferred from homology"/>
<dbReference type="OrthoDB" id="1924260at2759"/>
<gene>
    <name evidence="5" type="ORF">M413DRAFT_446447</name>
</gene>